<dbReference type="EMBL" id="CP016359">
    <property type="protein sequence ID" value="APU68000.1"/>
    <property type="molecule type" value="Genomic_DNA"/>
</dbReference>
<evidence type="ECO:0000313" key="2">
    <source>
        <dbReference type="Proteomes" id="UP000186230"/>
    </source>
</evidence>
<gene>
    <name evidence="1" type="ORF">GRFL_1276</name>
</gene>
<protein>
    <submittedName>
        <fullName evidence="1">Uncharacterized protein</fullName>
    </submittedName>
</protein>
<dbReference type="Proteomes" id="UP000186230">
    <property type="component" value="Chromosome"/>
</dbReference>
<reference evidence="1 2" key="1">
    <citation type="submission" date="2016-07" db="EMBL/GenBank/DDBJ databases">
        <title>Multi-omics approach to identify versatile polysaccharide utilization systems of a marine flavobacterium Gramella flava.</title>
        <authorList>
            <person name="Tang K."/>
        </authorList>
    </citation>
    <scope>NUCLEOTIDE SEQUENCE [LARGE SCALE GENOMIC DNA]</scope>
    <source>
        <strain evidence="1 2">JLT2011</strain>
    </source>
</reference>
<dbReference type="KEGG" id="gfl:GRFL_1276"/>
<evidence type="ECO:0000313" key="1">
    <source>
        <dbReference type="EMBL" id="APU68000.1"/>
    </source>
</evidence>
<proteinExistence type="predicted"/>
<accession>A0A1L7I327</accession>
<sequence>MSFVLFSIVGKTEGNFGVTRKYSDNSYLPNSEANSNNF</sequence>
<keyword evidence="2" id="KW-1185">Reference proteome</keyword>
<organism evidence="1 2">
    <name type="scientific">Christiangramia flava JLT2011</name>
    <dbReference type="NCBI Taxonomy" id="1229726"/>
    <lineage>
        <taxon>Bacteria</taxon>
        <taxon>Pseudomonadati</taxon>
        <taxon>Bacteroidota</taxon>
        <taxon>Flavobacteriia</taxon>
        <taxon>Flavobacteriales</taxon>
        <taxon>Flavobacteriaceae</taxon>
        <taxon>Christiangramia</taxon>
    </lineage>
</organism>
<dbReference type="AlphaFoldDB" id="A0A1L7I327"/>
<name>A0A1L7I327_9FLAO</name>